<evidence type="ECO:0000256" key="1">
    <source>
        <dbReference type="ARBA" id="ARBA00004141"/>
    </source>
</evidence>
<organism evidence="9 10">
    <name type="scientific">Paracoccus mangrovi</name>
    <dbReference type="NCBI Taxonomy" id="1715645"/>
    <lineage>
        <taxon>Bacteria</taxon>
        <taxon>Pseudomonadati</taxon>
        <taxon>Pseudomonadota</taxon>
        <taxon>Alphaproteobacteria</taxon>
        <taxon>Rhodobacterales</taxon>
        <taxon>Paracoccaceae</taxon>
        <taxon>Paracoccus</taxon>
    </lineage>
</organism>
<feature type="transmembrane region" description="Helical" evidence="7">
    <location>
        <begin position="42"/>
        <end position="67"/>
    </location>
</feature>
<dbReference type="InterPro" id="IPR051790">
    <property type="entry name" value="Cytochrome_c-biogenesis_DsbD"/>
</dbReference>
<evidence type="ECO:0000256" key="6">
    <source>
        <dbReference type="ARBA" id="ARBA00023136"/>
    </source>
</evidence>
<evidence type="ECO:0000256" key="3">
    <source>
        <dbReference type="ARBA" id="ARBA00022692"/>
    </source>
</evidence>
<evidence type="ECO:0000313" key="10">
    <source>
        <dbReference type="Proteomes" id="UP001595721"/>
    </source>
</evidence>
<gene>
    <name evidence="9" type="ORF">ACFOMH_08240</name>
</gene>
<dbReference type="PANTHER" id="PTHR31272">
    <property type="entry name" value="CYTOCHROME C-TYPE BIOGENESIS PROTEIN HI_1454-RELATED"/>
    <property type="match status" value="1"/>
</dbReference>
<keyword evidence="5 7" id="KW-1133">Transmembrane helix</keyword>
<dbReference type="EMBL" id="JBHRXJ010000004">
    <property type="protein sequence ID" value="MFC3528167.1"/>
    <property type="molecule type" value="Genomic_DNA"/>
</dbReference>
<dbReference type="PANTHER" id="PTHR31272:SF9">
    <property type="entry name" value="BLL1027 PROTEIN"/>
    <property type="match status" value="1"/>
</dbReference>
<evidence type="ECO:0000259" key="8">
    <source>
        <dbReference type="Pfam" id="PF02683"/>
    </source>
</evidence>
<evidence type="ECO:0000313" key="9">
    <source>
        <dbReference type="EMBL" id="MFC3528167.1"/>
    </source>
</evidence>
<feature type="transmembrane region" description="Helical" evidence="7">
    <location>
        <begin position="73"/>
        <end position="92"/>
    </location>
</feature>
<proteinExistence type="inferred from homology"/>
<feature type="transmembrane region" description="Helical" evidence="7">
    <location>
        <begin position="192"/>
        <end position="212"/>
    </location>
</feature>
<accession>A0ABV7R4T8</accession>
<comment type="caution">
    <text evidence="9">The sequence shown here is derived from an EMBL/GenBank/DDBJ whole genome shotgun (WGS) entry which is preliminary data.</text>
</comment>
<comment type="similarity">
    <text evidence="2">Belongs to the DsbD family.</text>
</comment>
<keyword evidence="6 7" id="KW-0472">Membrane</keyword>
<dbReference type="Pfam" id="PF02683">
    <property type="entry name" value="DsbD_TM"/>
    <property type="match status" value="1"/>
</dbReference>
<keyword evidence="4" id="KW-0201">Cytochrome c-type biogenesis</keyword>
<feature type="transmembrane region" description="Helical" evidence="7">
    <location>
        <begin position="158"/>
        <end position="180"/>
    </location>
</feature>
<feature type="transmembrane region" description="Helical" evidence="7">
    <location>
        <begin position="113"/>
        <end position="146"/>
    </location>
</feature>
<evidence type="ECO:0000256" key="2">
    <source>
        <dbReference type="ARBA" id="ARBA00006143"/>
    </source>
</evidence>
<evidence type="ECO:0000256" key="5">
    <source>
        <dbReference type="ARBA" id="ARBA00022989"/>
    </source>
</evidence>
<feature type="domain" description="Cytochrome C biogenesis protein transmembrane" evidence="8">
    <location>
        <begin position="5"/>
        <end position="209"/>
    </location>
</feature>
<protein>
    <submittedName>
        <fullName evidence="9">Cytochrome c biogenesis CcdA family protein</fullName>
    </submittedName>
</protein>
<reference evidence="10" key="1">
    <citation type="journal article" date="2019" name="Int. J. Syst. Evol. Microbiol.">
        <title>The Global Catalogue of Microorganisms (GCM) 10K type strain sequencing project: providing services to taxonomists for standard genome sequencing and annotation.</title>
        <authorList>
            <consortium name="The Broad Institute Genomics Platform"/>
            <consortium name="The Broad Institute Genome Sequencing Center for Infectious Disease"/>
            <person name="Wu L."/>
            <person name="Ma J."/>
        </authorList>
    </citation>
    <scope>NUCLEOTIDE SEQUENCE [LARGE SCALE GENOMIC DNA]</scope>
    <source>
        <strain evidence="10">KCTC 42899</strain>
    </source>
</reference>
<dbReference type="RefSeq" id="WP_377743832.1">
    <property type="nucleotide sequence ID" value="NZ_JBHRXJ010000004.1"/>
</dbReference>
<evidence type="ECO:0000256" key="4">
    <source>
        <dbReference type="ARBA" id="ARBA00022748"/>
    </source>
</evidence>
<dbReference type="InterPro" id="IPR003834">
    <property type="entry name" value="Cyt_c_assmbl_TM_dom"/>
</dbReference>
<evidence type="ECO:0000256" key="7">
    <source>
        <dbReference type="SAM" id="Phobius"/>
    </source>
</evidence>
<feature type="transmembrane region" description="Helical" evidence="7">
    <location>
        <begin position="6"/>
        <end position="30"/>
    </location>
</feature>
<name>A0ABV7R4T8_9RHOB</name>
<dbReference type="Proteomes" id="UP001595721">
    <property type="component" value="Unassembled WGS sequence"/>
</dbReference>
<keyword evidence="3 7" id="KW-0812">Transmembrane</keyword>
<comment type="subcellular location">
    <subcellularLocation>
        <location evidence="1">Membrane</location>
        <topology evidence="1">Multi-pass membrane protein</topology>
    </subcellularLocation>
</comment>
<keyword evidence="10" id="KW-1185">Reference proteome</keyword>
<sequence length="231" mass="23843">MPVDLGFAFLAGLLTIAAPCILPMLPILLGASIGQRSALRPVWIVLGFVISFSLVSLVFSAVTSLVGLSAYDLRLIAAAAIALMGIALLWPHPFEAAMSRLTRLLPEQGAGSGGGAVAALALGASLGLVWAPCAGPVLASILIFVATSPDWGNKLALLLAYSVGAGVPMLIIAYGGQMVTRRVRALSRHTVVLQRVCGVLVLGTAVLIASGYDSLLIARISQFYPEGRVGL</sequence>